<comment type="caution">
    <text evidence="1">The sequence shown here is derived from an EMBL/GenBank/DDBJ whole genome shotgun (WGS) entry which is preliminary data.</text>
</comment>
<evidence type="ECO:0000313" key="1">
    <source>
        <dbReference type="EMBL" id="RDI58733.1"/>
    </source>
</evidence>
<evidence type="ECO:0000313" key="2">
    <source>
        <dbReference type="Proteomes" id="UP000254925"/>
    </source>
</evidence>
<dbReference type="EMBL" id="QQBB01000005">
    <property type="protein sequence ID" value="RDI58733.1"/>
    <property type="molecule type" value="Genomic_DNA"/>
</dbReference>
<protein>
    <submittedName>
        <fullName evidence="1">Uncharacterized protein</fullName>
    </submittedName>
</protein>
<organism evidence="1 2">
    <name type="scientific">Microvirga subterranea</name>
    <dbReference type="NCBI Taxonomy" id="186651"/>
    <lineage>
        <taxon>Bacteria</taxon>
        <taxon>Pseudomonadati</taxon>
        <taxon>Pseudomonadota</taxon>
        <taxon>Alphaproteobacteria</taxon>
        <taxon>Hyphomicrobiales</taxon>
        <taxon>Methylobacteriaceae</taxon>
        <taxon>Microvirga</taxon>
    </lineage>
</organism>
<dbReference type="Proteomes" id="UP000254925">
    <property type="component" value="Unassembled WGS sequence"/>
</dbReference>
<proteinExistence type="predicted"/>
<keyword evidence="2" id="KW-1185">Reference proteome</keyword>
<gene>
    <name evidence="1" type="ORF">DES45_105256</name>
</gene>
<name>A0A370HJG9_9HYPH</name>
<dbReference type="AlphaFoldDB" id="A0A370HJG9"/>
<reference evidence="1 2" key="1">
    <citation type="submission" date="2018-07" db="EMBL/GenBank/DDBJ databases">
        <title>Genomic Encyclopedia of Type Strains, Phase IV (KMG-IV): sequencing the most valuable type-strain genomes for metagenomic binning, comparative biology and taxonomic classification.</title>
        <authorList>
            <person name="Goeker M."/>
        </authorList>
    </citation>
    <scope>NUCLEOTIDE SEQUENCE [LARGE SCALE GENOMIC DNA]</scope>
    <source>
        <strain evidence="1 2">DSM 14364</strain>
    </source>
</reference>
<accession>A0A370HJG9</accession>
<sequence length="191" mass="20847">MIAERTYRLTRLLRGLGGSEPEVVRTMSEGALVVRLDEGVVPLTSDLQDLGRTWRYRVGPAGRDHADPATVEFSATVGGDALRPLSPVRVTAQREEGGIRLAWIRRTRRDGDAWEPVDVPLGEDGERYGIDIFRNGAVRRTLTSTQPSVLYSSADELADFGAPQAELSVRVAQISAVAGRGFERTAMVSIL</sequence>